<protein>
    <submittedName>
        <fullName evidence="1">Uncharacterized protein</fullName>
    </submittedName>
</protein>
<name>A0A1G6Z4E6_9ACTN</name>
<reference evidence="2" key="1">
    <citation type="submission" date="2016-10" db="EMBL/GenBank/DDBJ databases">
        <authorList>
            <person name="Varghese N."/>
            <person name="Submissions S."/>
        </authorList>
    </citation>
    <scope>NUCLEOTIDE SEQUENCE [LARGE SCALE GENOMIC DNA]</scope>
    <source>
        <strain evidence="2">CGMCC 4.3504</strain>
    </source>
</reference>
<dbReference type="AlphaFoldDB" id="A0A1G6Z4E6"/>
<keyword evidence="2" id="KW-1185">Reference proteome</keyword>
<sequence>MAQGKGGGQAARVGPRILRGIRGPWGSVPAVTRPGGACTAGPARAGTCGSAYAVFSAPAASAAMSVRYWEPSRRMRATAR</sequence>
<evidence type="ECO:0000313" key="1">
    <source>
        <dbReference type="EMBL" id="SDD96725.1"/>
    </source>
</evidence>
<dbReference type="Proteomes" id="UP000182100">
    <property type="component" value="Unassembled WGS sequence"/>
</dbReference>
<proteinExistence type="predicted"/>
<dbReference type="EMBL" id="FMZK01000014">
    <property type="protein sequence ID" value="SDD96725.1"/>
    <property type="molecule type" value="Genomic_DNA"/>
</dbReference>
<gene>
    <name evidence="1" type="ORF">SAMN05216505_11466</name>
</gene>
<accession>A0A1G6Z4E6</accession>
<organism evidence="1 2">
    <name type="scientific">Streptomyces prasinopilosus</name>
    <dbReference type="NCBI Taxonomy" id="67344"/>
    <lineage>
        <taxon>Bacteria</taxon>
        <taxon>Bacillati</taxon>
        <taxon>Actinomycetota</taxon>
        <taxon>Actinomycetes</taxon>
        <taxon>Kitasatosporales</taxon>
        <taxon>Streptomycetaceae</taxon>
        <taxon>Streptomyces</taxon>
    </lineage>
</organism>
<evidence type="ECO:0000313" key="2">
    <source>
        <dbReference type="Proteomes" id="UP000182100"/>
    </source>
</evidence>